<dbReference type="InterPro" id="IPR001245">
    <property type="entry name" value="Ser-Thr/Tyr_kinase_cat_dom"/>
</dbReference>
<evidence type="ECO:0000256" key="5">
    <source>
        <dbReference type="ARBA" id="ARBA00022679"/>
    </source>
</evidence>
<evidence type="ECO:0000259" key="14">
    <source>
        <dbReference type="PROSITE" id="PS50011"/>
    </source>
</evidence>
<organism evidence="15 16">
    <name type="scientific">Zostera marina</name>
    <name type="common">Eelgrass</name>
    <dbReference type="NCBI Taxonomy" id="29655"/>
    <lineage>
        <taxon>Eukaryota</taxon>
        <taxon>Viridiplantae</taxon>
        <taxon>Streptophyta</taxon>
        <taxon>Embryophyta</taxon>
        <taxon>Tracheophyta</taxon>
        <taxon>Spermatophyta</taxon>
        <taxon>Magnoliopsida</taxon>
        <taxon>Liliopsida</taxon>
        <taxon>Zosteraceae</taxon>
        <taxon>Zostera</taxon>
    </lineage>
</organism>
<dbReference type="OMA" id="SACCWTL"/>
<keyword evidence="10" id="KW-0472">Membrane</keyword>
<keyword evidence="4" id="KW-0723">Serine/threonine-protein kinase</keyword>
<dbReference type="FunFam" id="1.25.40.10:FF:000016">
    <property type="entry name" value="probable serine/threonine-protein kinase At4g35230"/>
    <property type="match status" value="1"/>
</dbReference>
<evidence type="ECO:0000256" key="1">
    <source>
        <dbReference type="ARBA" id="ARBA00004193"/>
    </source>
</evidence>
<dbReference type="PANTHER" id="PTHR45863">
    <property type="entry name" value="SERINE/THREONINE-PROTEIN KINASE BSK5"/>
    <property type="match status" value="1"/>
</dbReference>
<accession>A0A0K9P2R0</accession>
<dbReference type="GO" id="GO:0005886">
    <property type="term" value="C:plasma membrane"/>
    <property type="evidence" value="ECO:0007669"/>
    <property type="project" value="UniProtKB-SubCell"/>
</dbReference>
<comment type="caution">
    <text evidence="15">The sequence shown here is derived from an EMBL/GenBank/DDBJ whole genome shotgun (WGS) entry which is preliminary data.</text>
</comment>
<evidence type="ECO:0000256" key="8">
    <source>
        <dbReference type="ARBA" id="ARBA00022777"/>
    </source>
</evidence>
<proteinExistence type="predicted"/>
<evidence type="ECO:0000256" key="10">
    <source>
        <dbReference type="ARBA" id="ARBA00023136"/>
    </source>
</evidence>
<name>A0A0K9P2R0_ZOSMR</name>
<comment type="subcellular location">
    <subcellularLocation>
        <location evidence="1">Cell membrane</location>
        <topology evidence="1">Lipid-anchor</topology>
    </subcellularLocation>
</comment>
<evidence type="ECO:0000313" key="15">
    <source>
        <dbReference type="EMBL" id="KMZ63258.1"/>
    </source>
</evidence>
<dbReference type="Gene3D" id="3.30.200.20">
    <property type="entry name" value="Phosphorylase Kinase, domain 1"/>
    <property type="match status" value="1"/>
</dbReference>
<dbReference type="Gene3D" id="1.10.510.10">
    <property type="entry name" value="Transferase(Phosphotransferase) domain 1"/>
    <property type="match status" value="1"/>
</dbReference>
<evidence type="ECO:0000256" key="9">
    <source>
        <dbReference type="ARBA" id="ARBA00022840"/>
    </source>
</evidence>
<dbReference type="InterPro" id="IPR000719">
    <property type="entry name" value="Prot_kinase_dom"/>
</dbReference>
<feature type="domain" description="Protein kinase" evidence="14">
    <location>
        <begin position="71"/>
        <end position="325"/>
    </location>
</feature>
<protein>
    <recommendedName>
        <fullName evidence="2">non-specific serine/threonine protein kinase</fullName>
        <ecNumber evidence="2">2.7.11.1</ecNumber>
    </recommendedName>
</protein>
<comment type="catalytic activity">
    <reaction evidence="12">
        <text>L-threonyl-[protein] + ATP = O-phospho-L-threonyl-[protein] + ADP + H(+)</text>
        <dbReference type="Rhea" id="RHEA:46608"/>
        <dbReference type="Rhea" id="RHEA-COMP:11060"/>
        <dbReference type="Rhea" id="RHEA-COMP:11605"/>
        <dbReference type="ChEBI" id="CHEBI:15378"/>
        <dbReference type="ChEBI" id="CHEBI:30013"/>
        <dbReference type="ChEBI" id="CHEBI:30616"/>
        <dbReference type="ChEBI" id="CHEBI:61977"/>
        <dbReference type="ChEBI" id="CHEBI:456216"/>
        <dbReference type="EC" id="2.7.11.1"/>
    </reaction>
</comment>
<dbReference type="EC" id="2.7.11.1" evidence="2"/>
<sequence>MGLKNSVPKVSMYCCCGSQLESKKSNVPENPGIVGEKKVLEKDTESNSDLPAFQEYSFDQLKLATSGFAVENIVSEHGEKAPNIVYKGKLDGQRRIAVKRFNRSAWPDPRQFLEEARSVGQLQNQRLASLLGCCCEGNERLLVAEYMANDTLAKHLFHWENNPMKWPMRLRVVLYLAQALEYCTNQGRSLYHDLNAYRVLFDDNGDPRLSCFGLMKNSHDGKSYSTNLAFTPPEYLRTGRVTPESVIYSFGTLLLDVLSGKHIPPSHALDLIRDRNFQKLTDSCLEGQFSTDEGTEVVRLASRCLQNEPRERPNPKSLGEALIRLQKEAEVPSYVLMDIPHGDKSTLKSLSLVPLGEACFRMDLTAIHEILEDLGYKDDEGTDNELSFQMWANQMQDTLNSKKKGDAAFRHKDFTTAVDSYTQFINDGTMVSPTIFIRRCLSYLMKEMPQEALNDAMQAQVISPTWATACYLQAASLSVLGMEAQAHETLKEGAALEPKTNRKL</sequence>
<evidence type="ECO:0000256" key="7">
    <source>
        <dbReference type="ARBA" id="ARBA00022741"/>
    </source>
</evidence>
<keyword evidence="9" id="KW-0067">ATP-binding</keyword>
<keyword evidence="3" id="KW-1003">Cell membrane</keyword>
<evidence type="ECO:0000256" key="4">
    <source>
        <dbReference type="ARBA" id="ARBA00022527"/>
    </source>
</evidence>
<keyword evidence="8 15" id="KW-0418">Kinase</keyword>
<dbReference type="Gene3D" id="1.25.40.10">
    <property type="entry name" value="Tetratricopeptide repeat domain"/>
    <property type="match status" value="1"/>
</dbReference>
<dbReference type="PANTHER" id="PTHR45863:SF47">
    <property type="entry name" value="SERINE_THREONINE-PROTEIN KINASE BSK3"/>
    <property type="match status" value="1"/>
</dbReference>
<evidence type="ECO:0000256" key="3">
    <source>
        <dbReference type="ARBA" id="ARBA00022475"/>
    </source>
</evidence>
<reference evidence="16" key="1">
    <citation type="journal article" date="2016" name="Nature">
        <title>The genome of the seagrass Zostera marina reveals angiosperm adaptation to the sea.</title>
        <authorList>
            <person name="Olsen J.L."/>
            <person name="Rouze P."/>
            <person name="Verhelst B."/>
            <person name="Lin Y.-C."/>
            <person name="Bayer T."/>
            <person name="Collen J."/>
            <person name="Dattolo E."/>
            <person name="De Paoli E."/>
            <person name="Dittami S."/>
            <person name="Maumus F."/>
            <person name="Michel G."/>
            <person name="Kersting A."/>
            <person name="Lauritano C."/>
            <person name="Lohaus R."/>
            <person name="Toepel M."/>
            <person name="Tonon T."/>
            <person name="Vanneste K."/>
            <person name="Amirebrahimi M."/>
            <person name="Brakel J."/>
            <person name="Bostroem C."/>
            <person name="Chovatia M."/>
            <person name="Grimwood J."/>
            <person name="Jenkins J.W."/>
            <person name="Jueterbock A."/>
            <person name="Mraz A."/>
            <person name="Stam W.T."/>
            <person name="Tice H."/>
            <person name="Bornberg-Bauer E."/>
            <person name="Green P.J."/>
            <person name="Pearson G.A."/>
            <person name="Procaccini G."/>
            <person name="Duarte C.M."/>
            <person name="Schmutz J."/>
            <person name="Reusch T.B.H."/>
            <person name="Van de Peer Y."/>
        </authorList>
    </citation>
    <scope>NUCLEOTIDE SEQUENCE [LARGE SCALE GENOMIC DNA]</scope>
    <source>
        <strain evidence="16">cv. Finnish</strain>
    </source>
</reference>
<dbReference type="InterPro" id="IPR011990">
    <property type="entry name" value="TPR-like_helical_dom_sf"/>
</dbReference>
<keyword evidence="6" id="KW-0519">Myristate</keyword>
<dbReference type="SUPFAM" id="SSF56112">
    <property type="entry name" value="Protein kinase-like (PK-like)"/>
    <property type="match status" value="1"/>
</dbReference>
<dbReference type="STRING" id="29655.A0A0K9P2R0"/>
<evidence type="ECO:0000313" key="16">
    <source>
        <dbReference type="Proteomes" id="UP000036987"/>
    </source>
</evidence>
<evidence type="ECO:0000256" key="13">
    <source>
        <dbReference type="ARBA" id="ARBA00048679"/>
    </source>
</evidence>
<dbReference type="GO" id="GO:0005524">
    <property type="term" value="F:ATP binding"/>
    <property type="evidence" value="ECO:0007669"/>
    <property type="project" value="UniProtKB-KW"/>
</dbReference>
<comment type="catalytic activity">
    <reaction evidence="13">
        <text>L-seryl-[protein] + ATP = O-phospho-L-seryl-[protein] + ADP + H(+)</text>
        <dbReference type="Rhea" id="RHEA:17989"/>
        <dbReference type="Rhea" id="RHEA-COMP:9863"/>
        <dbReference type="Rhea" id="RHEA-COMP:11604"/>
        <dbReference type="ChEBI" id="CHEBI:15378"/>
        <dbReference type="ChEBI" id="CHEBI:29999"/>
        <dbReference type="ChEBI" id="CHEBI:30616"/>
        <dbReference type="ChEBI" id="CHEBI:83421"/>
        <dbReference type="ChEBI" id="CHEBI:456216"/>
        <dbReference type="EC" id="2.7.11.1"/>
    </reaction>
</comment>
<evidence type="ECO:0000256" key="11">
    <source>
        <dbReference type="ARBA" id="ARBA00023288"/>
    </source>
</evidence>
<keyword evidence="16" id="KW-1185">Reference proteome</keyword>
<evidence type="ECO:0000256" key="12">
    <source>
        <dbReference type="ARBA" id="ARBA00047899"/>
    </source>
</evidence>
<dbReference type="Pfam" id="PF07714">
    <property type="entry name" value="PK_Tyr_Ser-Thr"/>
    <property type="match status" value="1"/>
</dbReference>
<dbReference type="PROSITE" id="PS50011">
    <property type="entry name" value="PROTEIN_KINASE_DOM"/>
    <property type="match status" value="1"/>
</dbReference>
<dbReference type="Pfam" id="PF25575">
    <property type="entry name" value="TPR_BSK1_C"/>
    <property type="match status" value="1"/>
</dbReference>
<dbReference type="InterPro" id="IPR011009">
    <property type="entry name" value="Kinase-like_dom_sf"/>
</dbReference>
<dbReference type="InterPro" id="IPR045845">
    <property type="entry name" value="BSK"/>
</dbReference>
<dbReference type="InterPro" id="IPR058209">
    <property type="entry name" value="TPR_BSK1_C"/>
</dbReference>
<gene>
    <name evidence="15" type="ORF">ZOSMA_41G01020</name>
</gene>
<keyword evidence="5" id="KW-0808">Transferase</keyword>
<evidence type="ECO:0000256" key="2">
    <source>
        <dbReference type="ARBA" id="ARBA00012513"/>
    </source>
</evidence>
<dbReference type="FunFam" id="3.30.200.20:FF:000154">
    <property type="entry name" value="probable serine/threonine-protein kinase At4g35230"/>
    <property type="match status" value="1"/>
</dbReference>
<dbReference type="OrthoDB" id="2335338at2759"/>
<dbReference type="EMBL" id="LFYR01001258">
    <property type="protein sequence ID" value="KMZ63258.1"/>
    <property type="molecule type" value="Genomic_DNA"/>
</dbReference>
<dbReference type="Proteomes" id="UP000036987">
    <property type="component" value="Unassembled WGS sequence"/>
</dbReference>
<dbReference type="SUPFAM" id="SSF48452">
    <property type="entry name" value="TPR-like"/>
    <property type="match status" value="1"/>
</dbReference>
<dbReference type="AlphaFoldDB" id="A0A0K9P2R0"/>
<keyword evidence="7" id="KW-0547">Nucleotide-binding</keyword>
<dbReference type="FunFam" id="1.10.510.10:FF:000069">
    <property type="entry name" value="probable serine/threonine-protein kinase At5g41260"/>
    <property type="match status" value="1"/>
</dbReference>
<evidence type="ECO:0000256" key="6">
    <source>
        <dbReference type="ARBA" id="ARBA00022707"/>
    </source>
</evidence>
<keyword evidence="11" id="KW-0449">Lipoprotein</keyword>
<dbReference type="GO" id="GO:0004674">
    <property type="term" value="F:protein serine/threonine kinase activity"/>
    <property type="evidence" value="ECO:0007669"/>
    <property type="project" value="UniProtKB-KW"/>
</dbReference>
<dbReference type="GO" id="GO:0009742">
    <property type="term" value="P:brassinosteroid mediated signaling pathway"/>
    <property type="evidence" value="ECO:0000318"/>
    <property type="project" value="GO_Central"/>
</dbReference>